<evidence type="ECO:0008006" key="3">
    <source>
        <dbReference type="Google" id="ProtNLM"/>
    </source>
</evidence>
<evidence type="ECO:0000313" key="2">
    <source>
        <dbReference type="Proteomes" id="UP000597444"/>
    </source>
</evidence>
<comment type="caution">
    <text evidence="1">The sequence shown here is derived from an EMBL/GenBank/DDBJ whole genome shotgun (WGS) entry which is preliminary data.</text>
</comment>
<dbReference type="AlphaFoldDB" id="A0A8J3ISQ0"/>
<organism evidence="1 2">
    <name type="scientific">Reticulibacter mediterranei</name>
    <dbReference type="NCBI Taxonomy" id="2778369"/>
    <lineage>
        <taxon>Bacteria</taxon>
        <taxon>Bacillati</taxon>
        <taxon>Chloroflexota</taxon>
        <taxon>Ktedonobacteria</taxon>
        <taxon>Ktedonobacterales</taxon>
        <taxon>Reticulibacteraceae</taxon>
        <taxon>Reticulibacter</taxon>
    </lineage>
</organism>
<gene>
    <name evidence="1" type="ORF">KSF_046440</name>
</gene>
<reference evidence="1" key="1">
    <citation type="submission" date="2020-10" db="EMBL/GenBank/DDBJ databases">
        <title>Taxonomic study of unclassified bacteria belonging to the class Ktedonobacteria.</title>
        <authorList>
            <person name="Yabe S."/>
            <person name="Wang C.M."/>
            <person name="Zheng Y."/>
            <person name="Sakai Y."/>
            <person name="Cavaletti L."/>
            <person name="Monciardini P."/>
            <person name="Donadio S."/>
        </authorList>
    </citation>
    <scope>NUCLEOTIDE SEQUENCE</scope>
    <source>
        <strain evidence="1">ID150040</strain>
    </source>
</reference>
<dbReference type="Proteomes" id="UP000597444">
    <property type="component" value="Unassembled WGS sequence"/>
</dbReference>
<sequence length="61" mass="6276">MAAEAAAHRVHNVKAVVNDIEVILPGSAERTDPDLAAMALTALKWNAGIPAGKLDVTVSQG</sequence>
<proteinExistence type="predicted"/>
<accession>A0A8J3ISQ0</accession>
<protein>
    <recommendedName>
        <fullName evidence="3">BON domain-containing protein</fullName>
    </recommendedName>
</protein>
<name>A0A8J3ISQ0_9CHLR</name>
<evidence type="ECO:0000313" key="1">
    <source>
        <dbReference type="EMBL" id="GHO94596.1"/>
    </source>
</evidence>
<keyword evidence="2" id="KW-1185">Reference proteome</keyword>
<dbReference type="EMBL" id="BNJK01000001">
    <property type="protein sequence ID" value="GHO94596.1"/>
    <property type="molecule type" value="Genomic_DNA"/>
</dbReference>